<dbReference type="AlphaFoldDB" id="A0A1X0S339"/>
<protein>
    <submittedName>
        <fullName evidence="2">Uncharacterized protein</fullName>
    </submittedName>
</protein>
<reference evidence="2 3" key="1">
    <citation type="journal article" date="2016" name="Proc. Natl. Acad. Sci. U.S.A.">
        <title>Lipid metabolic changes in an early divergent fungus govern the establishment of a mutualistic symbiosis with endobacteria.</title>
        <authorList>
            <person name="Lastovetsky O.A."/>
            <person name="Gaspar M.L."/>
            <person name="Mondo S.J."/>
            <person name="LaButti K.M."/>
            <person name="Sandor L."/>
            <person name="Grigoriev I.V."/>
            <person name="Henry S.A."/>
            <person name="Pawlowska T.E."/>
        </authorList>
    </citation>
    <scope>NUCLEOTIDE SEQUENCE [LARGE SCALE GENOMIC DNA]</scope>
    <source>
        <strain evidence="2 3">ATCC 11559</strain>
    </source>
</reference>
<keyword evidence="1" id="KW-1133">Transmembrane helix</keyword>
<name>A0A1X0S339_RHIZD</name>
<evidence type="ECO:0000313" key="3">
    <source>
        <dbReference type="Proteomes" id="UP000242381"/>
    </source>
</evidence>
<organism evidence="2 3">
    <name type="scientific">Rhizopus microsporus</name>
    <dbReference type="NCBI Taxonomy" id="58291"/>
    <lineage>
        <taxon>Eukaryota</taxon>
        <taxon>Fungi</taxon>
        <taxon>Fungi incertae sedis</taxon>
        <taxon>Mucoromycota</taxon>
        <taxon>Mucoromycotina</taxon>
        <taxon>Mucoromycetes</taxon>
        <taxon>Mucorales</taxon>
        <taxon>Mucorineae</taxon>
        <taxon>Rhizopodaceae</taxon>
        <taxon>Rhizopus</taxon>
    </lineage>
</organism>
<sequence>MNVYDAMHCEPFVLRASILAQWQRAGLITRRSVDRNNQMLAFSLLFCYVRSLNIFIYFFLTCCDEVGYYSEPVQQETTISSDTEKSDISRLPTHVDFQNFSEI</sequence>
<accession>A0A1X0S339</accession>
<dbReference type="Proteomes" id="UP000242381">
    <property type="component" value="Unassembled WGS sequence"/>
</dbReference>
<evidence type="ECO:0000313" key="2">
    <source>
        <dbReference type="EMBL" id="ORE18609.1"/>
    </source>
</evidence>
<feature type="transmembrane region" description="Helical" evidence="1">
    <location>
        <begin position="39"/>
        <end position="60"/>
    </location>
</feature>
<evidence type="ECO:0000256" key="1">
    <source>
        <dbReference type="SAM" id="Phobius"/>
    </source>
</evidence>
<proteinExistence type="predicted"/>
<keyword evidence="1" id="KW-0812">Transmembrane</keyword>
<gene>
    <name evidence="2" type="ORF">BCV71DRAFT_284902</name>
</gene>
<dbReference type="EMBL" id="KV921326">
    <property type="protein sequence ID" value="ORE18609.1"/>
    <property type="molecule type" value="Genomic_DNA"/>
</dbReference>
<keyword evidence="1" id="KW-0472">Membrane</keyword>